<dbReference type="AlphaFoldDB" id="A0A1I8PJ09"/>
<dbReference type="KEGG" id="scac:106089778"/>
<organism evidence="1 2">
    <name type="scientific">Stomoxys calcitrans</name>
    <name type="common">Stable fly</name>
    <name type="synonym">Conops calcitrans</name>
    <dbReference type="NCBI Taxonomy" id="35570"/>
    <lineage>
        <taxon>Eukaryota</taxon>
        <taxon>Metazoa</taxon>
        <taxon>Ecdysozoa</taxon>
        <taxon>Arthropoda</taxon>
        <taxon>Hexapoda</taxon>
        <taxon>Insecta</taxon>
        <taxon>Pterygota</taxon>
        <taxon>Neoptera</taxon>
        <taxon>Endopterygota</taxon>
        <taxon>Diptera</taxon>
        <taxon>Brachycera</taxon>
        <taxon>Muscomorpha</taxon>
        <taxon>Muscoidea</taxon>
        <taxon>Muscidae</taxon>
        <taxon>Stomoxys</taxon>
    </lineage>
</organism>
<dbReference type="OrthoDB" id="550575at2759"/>
<reference evidence="1" key="1">
    <citation type="submission" date="2020-05" db="UniProtKB">
        <authorList>
            <consortium name="EnsemblMetazoa"/>
        </authorList>
    </citation>
    <scope>IDENTIFICATION</scope>
    <source>
        <strain evidence="1">USDA</strain>
    </source>
</reference>
<gene>
    <name evidence="1" type="primary">106089778</name>
</gene>
<dbReference type="Proteomes" id="UP000095300">
    <property type="component" value="Unassembled WGS sequence"/>
</dbReference>
<protein>
    <recommendedName>
        <fullName evidence="3">F-box domain-containing protein</fullName>
    </recommendedName>
</protein>
<proteinExistence type="predicted"/>
<dbReference type="SUPFAM" id="SSF52047">
    <property type="entry name" value="RNI-like"/>
    <property type="match status" value="1"/>
</dbReference>
<name>A0A1I8PJ09_STOCA</name>
<evidence type="ECO:0000313" key="2">
    <source>
        <dbReference type="Proteomes" id="UP000095300"/>
    </source>
</evidence>
<evidence type="ECO:0008006" key="3">
    <source>
        <dbReference type="Google" id="ProtNLM"/>
    </source>
</evidence>
<dbReference type="Gene3D" id="3.80.10.10">
    <property type="entry name" value="Ribonuclease Inhibitor"/>
    <property type="match status" value="1"/>
</dbReference>
<accession>A0A1I8PJ09</accession>
<keyword evidence="2" id="KW-1185">Reference proteome</keyword>
<dbReference type="VEuPathDB" id="VectorBase:SCAU008485"/>
<dbReference type="EnsemblMetazoa" id="SCAU008485-RA">
    <property type="protein sequence ID" value="SCAU008485-PA"/>
    <property type="gene ID" value="SCAU008485"/>
</dbReference>
<sequence>MDMVDCERGNRENGEDVTTIYDLNDDCLECIFERIQDLPTQIQISKCCQRFQSVILNLWKRQSHHRVLAFNMLPTILQNYDDFGHYLRALRTEFHTLLIIDDCLNVFLKEMEECGIESLPAVEKCEFHDDVTECYPNDDDIESLSRLVPNLKYLQITVPISGRNLTKFHNLEELHLYDEQTKSIEMDENAFRDVLLSLKNLRVLDIRNYECSQLKLSSAILKCTKLEVLKLNLNTLKPGLDYVLKMPHLKQLKVLLDQEIDVSQIENVDTHDYMIYETEEYYHILREKGSHILGLAVDFHFLPVSSTWFKDFRLLNPENLRLLALSNYEFTADEYENCCFPHLEMLCLRHSEKLHAVTVLEMLHLCPVLKHLDLCYCLNLDKSLLNGLTIFLQNQKRSHALCVYYRMSGLEKEIEENSTFWTSQKYLKLLNDIPPDSDIGLSYVQRGFAFYF</sequence>
<dbReference type="InterPro" id="IPR032675">
    <property type="entry name" value="LRR_dom_sf"/>
</dbReference>
<evidence type="ECO:0000313" key="1">
    <source>
        <dbReference type="EnsemblMetazoa" id="SCAU008485-PA"/>
    </source>
</evidence>